<dbReference type="EMBL" id="BTGU01008283">
    <property type="protein sequence ID" value="GMN26734.1"/>
    <property type="molecule type" value="Genomic_DNA"/>
</dbReference>
<dbReference type="Gene3D" id="3.80.10.10">
    <property type="entry name" value="Ribonuclease Inhibitor"/>
    <property type="match status" value="1"/>
</dbReference>
<evidence type="ECO:0000313" key="5">
    <source>
        <dbReference type="EMBL" id="GMN26734.1"/>
    </source>
</evidence>
<dbReference type="SUPFAM" id="SSF52058">
    <property type="entry name" value="L domain-like"/>
    <property type="match status" value="1"/>
</dbReference>
<accession>A0AA87Z6L4</accession>
<evidence type="ECO:0000313" key="6">
    <source>
        <dbReference type="Proteomes" id="UP001187192"/>
    </source>
</evidence>
<dbReference type="AlphaFoldDB" id="A0AA87Z6L4"/>
<dbReference type="PANTHER" id="PTHR23155">
    <property type="entry name" value="DISEASE RESISTANCE PROTEIN RP"/>
    <property type="match status" value="1"/>
</dbReference>
<keyword evidence="1" id="KW-0677">Repeat</keyword>
<dbReference type="Gene3D" id="1.10.10.10">
    <property type="entry name" value="Winged helix-like DNA-binding domain superfamily/Winged helix DNA-binding domain"/>
    <property type="match status" value="1"/>
</dbReference>
<gene>
    <name evidence="5" type="ORF">TIFTF001_050431</name>
</gene>
<proteinExistence type="predicted"/>
<dbReference type="Pfam" id="PF23598">
    <property type="entry name" value="LRR_14"/>
    <property type="match status" value="1"/>
</dbReference>
<dbReference type="Pfam" id="PF23559">
    <property type="entry name" value="WHD_DRP"/>
    <property type="match status" value="1"/>
</dbReference>
<feature type="domain" description="Disease resistance R13L4/SHOC-2-like LRR" evidence="4">
    <location>
        <begin position="106"/>
        <end position="434"/>
    </location>
</feature>
<evidence type="ECO:0000256" key="1">
    <source>
        <dbReference type="ARBA" id="ARBA00022737"/>
    </source>
</evidence>
<dbReference type="PANTHER" id="PTHR23155:SF1205">
    <property type="entry name" value="DISEASE RESISTANCE PROTEIN RPM1"/>
    <property type="match status" value="1"/>
</dbReference>
<evidence type="ECO:0000259" key="4">
    <source>
        <dbReference type="Pfam" id="PF23598"/>
    </source>
</evidence>
<evidence type="ECO:0000259" key="3">
    <source>
        <dbReference type="Pfam" id="PF23559"/>
    </source>
</evidence>
<sequence length="495" mass="57775">MRLIRMWIAEGFIEAKEGKVLEEVADDYLNDLLNRSLIQVATTTSDRRAKTFRIHDLLREIIISKSRDQNFATVLKGQNVQWSDRARRLSVHYTLLHLQPNRSVSQLRSLFMFEVIEKLRLHTLFPGGFRLLTLLNLDNSNLKKFPVEVVNLCYLKYLSLRNTKVKIVPRFIGKLHNLETLDLKYSQVTELPVEILKLQRLRHLLLYRNESIPRFIGKLHNLETSDIKYSQVIEPPDETQKLQRSRLCSNLVKELGNLTQLRRLGILKLRREDGKVLCSSIEKMSYLRALSMVSIEEDEIVDLQHLSTPPALLQRLYITGHLEMLPYWIPSLQNLVKLSLKWSKLKDDPLVYLQYIPNLVYLVLCQAFTGHILCFRAGGFKKLKILGLDEFDELKYIQVEPGAMVCLESLSIRWCKSLEKIPAGIEHLTKLKLLEFFDMPMELFNTLRPNVKDSKYWRVAHIPEVYSTYWRDGEWKVYSLESTSDGENCPMLSTS</sequence>
<dbReference type="InterPro" id="IPR036388">
    <property type="entry name" value="WH-like_DNA-bd_sf"/>
</dbReference>
<dbReference type="Proteomes" id="UP001187192">
    <property type="component" value="Unassembled WGS sequence"/>
</dbReference>
<evidence type="ECO:0000256" key="2">
    <source>
        <dbReference type="ARBA" id="ARBA00022821"/>
    </source>
</evidence>
<feature type="domain" description="Disease resistance protein winged helix" evidence="3">
    <location>
        <begin position="2"/>
        <end position="62"/>
    </location>
</feature>
<keyword evidence="6" id="KW-1185">Reference proteome</keyword>
<dbReference type="InterPro" id="IPR044974">
    <property type="entry name" value="Disease_R_plants"/>
</dbReference>
<keyword evidence="2" id="KW-0611">Plant defense</keyword>
<reference evidence="5" key="1">
    <citation type="submission" date="2023-07" db="EMBL/GenBank/DDBJ databases">
        <title>draft genome sequence of fig (Ficus carica).</title>
        <authorList>
            <person name="Takahashi T."/>
            <person name="Nishimura K."/>
        </authorList>
    </citation>
    <scope>NUCLEOTIDE SEQUENCE</scope>
</reference>
<dbReference type="InterPro" id="IPR055414">
    <property type="entry name" value="LRR_R13L4/SHOC2-like"/>
</dbReference>
<dbReference type="InterPro" id="IPR032675">
    <property type="entry name" value="LRR_dom_sf"/>
</dbReference>
<name>A0AA87Z6L4_FICCA</name>
<comment type="caution">
    <text evidence="5">The sequence shown here is derived from an EMBL/GenBank/DDBJ whole genome shotgun (WGS) entry which is preliminary data.</text>
</comment>
<dbReference type="GO" id="GO:0098542">
    <property type="term" value="P:defense response to other organism"/>
    <property type="evidence" value="ECO:0007669"/>
    <property type="project" value="TreeGrafter"/>
</dbReference>
<organism evidence="5 6">
    <name type="scientific">Ficus carica</name>
    <name type="common">Common fig</name>
    <dbReference type="NCBI Taxonomy" id="3494"/>
    <lineage>
        <taxon>Eukaryota</taxon>
        <taxon>Viridiplantae</taxon>
        <taxon>Streptophyta</taxon>
        <taxon>Embryophyta</taxon>
        <taxon>Tracheophyta</taxon>
        <taxon>Spermatophyta</taxon>
        <taxon>Magnoliopsida</taxon>
        <taxon>eudicotyledons</taxon>
        <taxon>Gunneridae</taxon>
        <taxon>Pentapetalae</taxon>
        <taxon>rosids</taxon>
        <taxon>fabids</taxon>
        <taxon>Rosales</taxon>
        <taxon>Moraceae</taxon>
        <taxon>Ficeae</taxon>
        <taxon>Ficus</taxon>
    </lineage>
</organism>
<protein>
    <submittedName>
        <fullName evidence="5">Uncharacterized protein</fullName>
    </submittedName>
</protein>
<dbReference type="InterPro" id="IPR058922">
    <property type="entry name" value="WHD_DRP"/>
</dbReference>